<dbReference type="Gene3D" id="2.60.120.40">
    <property type="match status" value="1"/>
</dbReference>
<dbReference type="SUPFAM" id="SSF49842">
    <property type="entry name" value="TNF-like"/>
    <property type="match status" value="1"/>
</dbReference>
<dbReference type="EMBL" id="MK500589">
    <property type="protein sequence ID" value="QBK93063.1"/>
    <property type="molecule type" value="Genomic_DNA"/>
</dbReference>
<name>A0A481ZAW4_9VIRU</name>
<gene>
    <name evidence="1" type="ORF">LCPAC403_01970</name>
</gene>
<proteinExistence type="predicted"/>
<reference evidence="1" key="1">
    <citation type="journal article" date="2019" name="MBio">
        <title>Virus Genomes from Deep Sea Sediments Expand the Ocean Megavirome and Support Independent Origins of Viral Gigantism.</title>
        <authorList>
            <person name="Backstrom D."/>
            <person name="Yutin N."/>
            <person name="Jorgensen S.L."/>
            <person name="Dharamshi J."/>
            <person name="Homa F."/>
            <person name="Zaremba-Niedwiedzka K."/>
            <person name="Spang A."/>
            <person name="Wolf Y.I."/>
            <person name="Koonin E.V."/>
            <person name="Ettema T.J."/>
        </authorList>
    </citation>
    <scope>NUCLEOTIDE SEQUENCE</scope>
</reference>
<accession>A0A481ZAW4</accession>
<protein>
    <submittedName>
        <fullName evidence="1">Uncharacterized protein</fullName>
    </submittedName>
</protein>
<dbReference type="InterPro" id="IPR008983">
    <property type="entry name" value="Tumour_necrosis_fac-like_dom"/>
</dbReference>
<evidence type="ECO:0000313" key="1">
    <source>
        <dbReference type="EMBL" id="QBK93063.1"/>
    </source>
</evidence>
<sequence>MPLAPSTDGVFLLIEKSAQLFVSESNVWVAVPQTEPYFYMCETDGSFWKVKPEKFVVNVIQFFCAKKFDKLLDCSAKIIYTLTKCGCKEKWVEDCKLIFAPNPLYVGGSGETVPLAFEVLTTVIFDTVVTNKGWLTTAPGIWTPPTLGLYELDFSINLLTVSQGISLFNGILVQYYVNNVAVGVASFQKLTTLDLGEANIFDDQEVVSASAILPLVVGDSLKLTVFRTTDNDGVVELAPLLSSMTAAKVDEI</sequence>
<organism evidence="1">
    <name type="scientific">Pithovirus LCPAC403</name>
    <dbReference type="NCBI Taxonomy" id="2506596"/>
    <lineage>
        <taxon>Viruses</taxon>
        <taxon>Pithoviruses</taxon>
    </lineage>
</organism>